<comment type="caution">
    <text evidence="3">The sequence shown here is derived from an EMBL/GenBank/DDBJ whole genome shotgun (WGS) entry which is preliminary data.</text>
</comment>
<proteinExistence type="predicted"/>
<feature type="region of interest" description="Disordered" evidence="2">
    <location>
        <begin position="416"/>
        <end position="451"/>
    </location>
</feature>
<protein>
    <submittedName>
        <fullName evidence="3">Uncharacterized protein</fullName>
    </submittedName>
</protein>
<name>A0A7D9DTZ5_PARCT</name>
<sequence length="609" mass="71038">MPQKIRKLVVSGPKDSGKTSWACVLHRIVPSERVASITSEKQFSASMINDSTELVVIDDWSSYTMQSDLAKTLLQGGWLVSAVKHEQPKCVWNNSPFYITTNTVPDFGKEMENVERRISVYETQSLPRTTAGIDKWIYEHAMDCLVWTANQITANIDHVPRQERWYENSDGEAAVIDDNNIARSLFDSTIVKNIGYQDLREMEVEPNVSRSSPADSCAVHRSFVRDEEHEQIAVLRDLRRSFRLPSSSSELSDEENNRCHLKSCKPPTHDEAEPSQKYQKTQAEEEEEEEQDSSPEDVFQIISTQTGWVMNDDKYMYKVYEHIRWRFPAEQLPQQPTLAFCARHDAAKRREKDFFSKPDPYIDAWMLLTGRVRKVFDVIKFVKVHPDVDHFIFATRRCLKCPIMRDECPIIQAKQRVNEQEEKEAERVRENESLATKGEVEEEEEQNSSPEDVFQIISTQTGWVMNDDKYMSKVYEHIRWRFPAEQLPQRPTLAFCARRDAAKRKEKDFFSKPDPYIDAWMLLTGRVRKVFDVIKFVKVHPDVDNFIFATRRYLKCRVMYDGCPIIQAKQRVNEQEENEAARTRENEKLATTDAVRSAIVVKRKRKCKH</sequence>
<keyword evidence="4" id="KW-1185">Reference proteome</keyword>
<accession>A0A7D9DTZ5</accession>
<dbReference type="Proteomes" id="UP001152795">
    <property type="component" value="Unassembled WGS sequence"/>
</dbReference>
<gene>
    <name evidence="3" type="ORF">PACLA_8A084991</name>
</gene>
<feature type="compositionally biased region" description="Acidic residues" evidence="2">
    <location>
        <begin position="284"/>
        <end position="295"/>
    </location>
</feature>
<feature type="compositionally biased region" description="Basic and acidic residues" evidence="2">
    <location>
        <begin position="416"/>
        <end position="432"/>
    </location>
</feature>
<dbReference type="AlphaFoldDB" id="A0A7D9DTZ5"/>
<dbReference type="InterPro" id="IPR027417">
    <property type="entry name" value="P-loop_NTPase"/>
</dbReference>
<dbReference type="EMBL" id="CACRXK020002110">
    <property type="protein sequence ID" value="CAB3992727.1"/>
    <property type="molecule type" value="Genomic_DNA"/>
</dbReference>
<dbReference type="Gene3D" id="3.40.50.300">
    <property type="entry name" value="P-loop containing nucleotide triphosphate hydrolases"/>
    <property type="match status" value="1"/>
</dbReference>
<evidence type="ECO:0000256" key="1">
    <source>
        <dbReference type="SAM" id="Coils"/>
    </source>
</evidence>
<feature type="region of interest" description="Disordered" evidence="2">
    <location>
        <begin position="245"/>
        <end position="296"/>
    </location>
</feature>
<feature type="coiled-coil region" evidence="1">
    <location>
        <begin position="566"/>
        <end position="593"/>
    </location>
</feature>
<evidence type="ECO:0000256" key="2">
    <source>
        <dbReference type="SAM" id="MobiDB-lite"/>
    </source>
</evidence>
<evidence type="ECO:0000313" key="3">
    <source>
        <dbReference type="EMBL" id="CAB3992727.1"/>
    </source>
</evidence>
<dbReference type="SUPFAM" id="SSF52540">
    <property type="entry name" value="P-loop containing nucleoside triphosphate hydrolases"/>
    <property type="match status" value="1"/>
</dbReference>
<evidence type="ECO:0000313" key="4">
    <source>
        <dbReference type="Proteomes" id="UP001152795"/>
    </source>
</evidence>
<organism evidence="3 4">
    <name type="scientific">Paramuricea clavata</name>
    <name type="common">Red gorgonian</name>
    <name type="synonym">Violescent sea-whip</name>
    <dbReference type="NCBI Taxonomy" id="317549"/>
    <lineage>
        <taxon>Eukaryota</taxon>
        <taxon>Metazoa</taxon>
        <taxon>Cnidaria</taxon>
        <taxon>Anthozoa</taxon>
        <taxon>Octocorallia</taxon>
        <taxon>Malacalcyonacea</taxon>
        <taxon>Plexauridae</taxon>
        <taxon>Paramuricea</taxon>
    </lineage>
</organism>
<reference evidence="3" key="1">
    <citation type="submission" date="2020-04" db="EMBL/GenBank/DDBJ databases">
        <authorList>
            <person name="Alioto T."/>
            <person name="Alioto T."/>
            <person name="Gomez Garrido J."/>
        </authorList>
    </citation>
    <scope>NUCLEOTIDE SEQUENCE</scope>
    <source>
        <strain evidence="3">A484AB</strain>
    </source>
</reference>
<keyword evidence="1" id="KW-0175">Coiled coil</keyword>